<accession>F0Z8S8</accession>
<dbReference type="InterPro" id="IPR025139">
    <property type="entry name" value="DUF4062"/>
</dbReference>
<keyword evidence="1" id="KW-0677">Repeat</keyword>
<dbReference type="Proteomes" id="UP000001064">
    <property type="component" value="Unassembled WGS sequence"/>
</dbReference>
<dbReference type="Pfam" id="PF16589">
    <property type="entry name" value="BRCT_2"/>
    <property type="match status" value="1"/>
</dbReference>
<dbReference type="KEGG" id="dpp:DICPUDRAFT_96494"/>
<dbReference type="PROSITE" id="PS50293">
    <property type="entry name" value="TPR_REGION"/>
    <property type="match status" value="2"/>
</dbReference>
<feature type="repeat" description="TPR" evidence="2">
    <location>
        <begin position="1128"/>
        <end position="1161"/>
    </location>
</feature>
<dbReference type="Gene3D" id="3.40.50.300">
    <property type="entry name" value="P-loop containing nucleotide triphosphate hydrolases"/>
    <property type="match status" value="1"/>
</dbReference>
<dbReference type="Pfam" id="PF13271">
    <property type="entry name" value="DUF4062"/>
    <property type="match status" value="1"/>
</dbReference>
<dbReference type="STRING" id="5786.F0Z8S8"/>
<dbReference type="InterPro" id="IPR051191">
    <property type="entry name" value="DCAF12"/>
</dbReference>
<dbReference type="SUPFAM" id="SSF52540">
    <property type="entry name" value="P-loop containing nucleoside triphosphate hydrolases"/>
    <property type="match status" value="1"/>
</dbReference>
<feature type="region of interest" description="Disordered" evidence="3">
    <location>
        <begin position="119"/>
        <end position="139"/>
    </location>
</feature>
<dbReference type="VEuPathDB" id="AmoebaDB:DICPUDRAFT_96494"/>
<dbReference type="GeneID" id="10509726"/>
<dbReference type="PANTHER" id="PTHR19860:SF40">
    <property type="entry name" value="WD40 REPEAT-CONTAINING PROTEIN"/>
    <property type="match status" value="1"/>
</dbReference>
<feature type="repeat" description="TPR" evidence="2">
    <location>
        <begin position="1086"/>
        <end position="1119"/>
    </location>
</feature>
<dbReference type="OMA" id="DMGNHEK"/>
<dbReference type="Pfam" id="PF13374">
    <property type="entry name" value="TPR_10"/>
    <property type="match status" value="1"/>
</dbReference>
<name>F0Z8S8_DICPU</name>
<dbReference type="eggNOG" id="KOG1840">
    <property type="taxonomic scope" value="Eukaryota"/>
</dbReference>
<evidence type="ECO:0000313" key="6">
    <source>
        <dbReference type="Proteomes" id="UP000001064"/>
    </source>
</evidence>
<dbReference type="InterPro" id="IPR001357">
    <property type="entry name" value="BRCT_dom"/>
</dbReference>
<evidence type="ECO:0000256" key="3">
    <source>
        <dbReference type="SAM" id="MobiDB-lite"/>
    </source>
</evidence>
<organism evidence="5 6">
    <name type="scientific">Dictyostelium purpureum</name>
    <name type="common">Slime mold</name>
    <dbReference type="NCBI Taxonomy" id="5786"/>
    <lineage>
        <taxon>Eukaryota</taxon>
        <taxon>Amoebozoa</taxon>
        <taxon>Evosea</taxon>
        <taxon>Eumycetozoa</taxon>
        <taxon>Dictyostelia</taxon>
        <taxon>Dictyosteliales</taxon>
        <taxon>Dictyosteliaceae</taxon>
        <taxon>Dictyostelium</taxon>
    </lineage>
</organism>
<evidence type="ECO:0000256" key="1">
    <source>
        <dbReference type="ARBA" id="ARBA00022737"/>
    </source>
</evidence>
<dbReference type="SUPFAM" id="SSF52113">
    <property type="entry name" value="BRCT domain"/>
    <property type="match status" value="1"/>
</dbReference>
<feature type="repeat" description="TPR" evidence="2">
    <location>
        <begin position="1213"/>
        <end position="1246"/>
    </location>
</feature>
<dbReference type="SUPFAM" id="SSF48452">
    <property type="entry name" value="TPR-like"/>
    <property type="match status" value="3"/>
</dbReference>
<dbReference type="InterPro" id="IPR011990">
    <property type="entry name" value="TPR-like_helical_dom_sf"/>
</dbReference>
<reference evidence="6" key="1">
    <citation type="journal article" date="2011" name="Genome Biol.">
        <title>Comparative genomics of the social amoebae Dictyostelium discoideum and Dictyostelium purpureum.</title>
        <authorList>
            <consortium name="US DOE Joint Genome Institute (JGI-PGF)"/>
            <person name="Sucgang R."/>
            <person name="Kuo A."/>
            <person name="Tian X."/>
            <person name="Salerno W."/>
            <person name="Parikh A."/>
            <person name="Feasley C.L."/>
            <person name="Dalin E."/>
            <person name="Tu H."/>
            <person name="Huang E."/>
            <person name="Barry K."/>
            <person name="Lindquist E."/>
            <person name="Shapiro H."/>
            <person name="Bruce D."/>
            <person name="Schmutz J."/>
            <person name="Salamov A."/>
            <person name="Fey P."/>
            <person name="Gaudet P."/>
            <person name="Anjard C."/>
            <person name="Babu M.M."/>
            <person name="Basu S."/>
            <person name="Bushmanova Y."/>
            <person name="van der Wel H."/>
            <person name="Katoh-Kurasawa M."/>
            <person name="Dinh C."/>
            <person name="Coutinho P.M."/>
            <person name="Saito T."/>
            <person name="Elias M."/>
            <person name="Schaap P."/>
            <person name="Kay R.R."/>
            <person name="Henrissat B."/>
            <person name="Eichinger L."/>
            <person name="Rivero F."/>
            <person name="Putnam N.H."/>
            <person name="West C.M."/>
            <person name="Loomis W.F."/>
            <person name="Chisholm R.L."/>
            <person name="Shaulsky G."/>
            <person name="Strassmann J.E."/>
            <person name="Queller D.C."/>
            <person name="Kuspa A."/>
            <person name="Grigoriev I.V."/>
        </authorList>
    </citation>
    <scope>NUCLEOTIDE SEQUENCE [LARGE SCALE GENOMIC DNA]</scope>
    <source>
        <strain evidence="6">QSDP1</strain>
    </source>
</reference>
<dbReference type="InterPro" id="IPR019734">
    <property type="entry name" value="TPR_rpt"/>
</dbReference>
<proteinExistence type="predicted"/>
<dbReference type="Pfam" id="PF13424">
    <property type="entry name" value="TPR_12"/>
    <property type="match status" value="3"/>
</dbReference>
<keyword evidence="6" id="KW-1185">Reference proteome</keyword>
<dbReference type="RefSeq" id="XP_003283821.1">
    <property type="nucleotide sequence ID" value="XM_003283773.1"/>
</dbReference>
<evidence type="ECO:0000313" key="5">
    <source>
        <dbReference type="EMBL" id="EGC39600.1"/>
    </source>
</evidence>
<dbReference type="EMBL" id="GL870954">
    <property type="protein sequence ID" value="EGC39600.1"/>
    <property type="molecule type" value="Genomic_DNA"/>
</dbReference>
<feature type="repeat" description="TPR" evidence="2">
    <location>
        <begin position="1297"/>
        <end position="1330"/>
    </location>
</feature>
<keyword evidence="2" id="KW-0802">TPR repeat</keyword>
<dbReference type="PANTHER" id="PTHR19860">
    <property type="entry name" value="DDB1- AND CUL4-ASSOCIATED FACTOR 12-RELATED"/>
    <property type="match status" value="1"/>
</dbReference>
<evidence type="ECO:0000259" key="4">
    <source>
        <dbReference type="PROSITE" id="PS50172"/>
    </source>
</evidence>
<dbReference type="InParanoid" id="F0Z8S8"/>
<dbReference type="OrthoDB" id="18780at2759"/>
<dbReference type="PROSITE" id="PS50172">
    <property type="entry name" value="BRCT"/>
    <property type="match status" value="1"/>
</dbReference>
<dbReference type="Gene3D" id="1.25.40.10">
    <property type="entry name" value="Tetratricopeptide repeat domain"/>
    <property type="match status" value="4"/>
</dbReference>
<feature type="repeat" description="TPR" evidence="2">
    <location>
        <begin position="1255"/>
        <end position="1288"/>
    </location>
</feature>
<sequence>MNKLKKSINGENENQLPPIPIFRGINFYIMGLGFSETTQLKALIKSYGGDVAFQINKNVKYLLISKEELEKNMNSTKIQSAIKIPTIEILSIEFISHCIEKRYLPLESVKEFVIYDREKNNNSNNNNNNDNNDDNNNNANEDSIENIIKILKKDLNLNNQTNNTSSNNNNNNNNSTTNNYLNSLENIKLKKLNIKLFISSTFLDMEGERENIVKYLIPEIRNYCNDRNIEFSFVDLRWGLVENKDLIKKSTISTCLQEVSTSNYFISLVGNRYGWSSGEEYSESFNLASIYYPWIKEKEGKSITELEILQALKNKDLKSLHFYFKDQQQQQQSSTNTTNDQPKLIESIKIEENPEKLNQLKSYLKSNYNDKIKNYNQINSLISSIFKDLIKSIDSDLNNYQQSQLQIPLFKNINSNSNSLNLFDFEKNQSYLKSLLKIKYIENSSFYKLNSFIISNSDADESKPFIITSAVGFGKSTYISNWLSSLSSSTLVSSRNTLVVNFFIGLTINSKNRIELLRQLFSIIKDYYRIPIPLSENPEDFKEEVNYWFDMATKDGRKLIIIFDSIDCIEKQDEKEKITDIISQILPSKYPQNVKIVLSCYLDNYTEISEYFNISIEKNENLIQPLAGFAGEQEILLFAETYLRQYSKELDLVQTEILKKFSKSCKNPFFLSNVLGELVTIGDYKTLNEKLIMLLSTQAPLQFYLYLMGKWETDSNYPESLAANIVKLIYLSGNGLYEQEILSILGLKSSHGFFSQIKHIFTMGSTDNYYSILSPFLKIAIHLKYFNQPSLQADELKSKLVNYFNKTDEQVEKELQDLSIKDNWLYKKIFLKRKIEYLPRILMEMKDKSKLKEFLLDFKNLNLLSKSELGKINIVNYWSFIETNDKKSIVDLYNHRYVQYCNMHPPMEELALTTYNIGLLFEQLSMYEEAYTLIEKSQEYHIQLYGDSHRMVANDLKRLVLINIKTSKYERSEYQAEKLLFISEQLYGKENIGSVESLQLNGLIQKKKTQYLKSLNYYLASLKIIVNYLNLNVSNYKLLVLLFNLNFDNDFEVNINSLNNELSSDSSVVNSNNDNQSGLYFNIKFGELFLNIGDVFRKLGKFDISIQFYSKTLKIFNNLRKPNHPCFSELYKNLGLVYKKNGDYEKAVENYQKSLEIIRSNYGEQHVEYGLVLCDLADTKRKEEKYQEAQDLYYQSLEILNKKLNKDSSIEIAEIYNDLGLIKKKQSNYKEAVELYQKSIVIAQRSLGKSHLKISFFNLNLADCYRKIGDYKVAEQYYTKCLSITQENLGYDHIEVAEILNSIGLIYKKQGKYQQAEREYKRAIIIINKSLGNDHYKNGIYMNNLADIYRKVNNVELANTYYNKSLKIIEKSLGKEHSEYAEVIYCMGLLQLSLENYNKSIELINQAIEIIINHFNSSHVKVGIFKNSLAEAMIAKAKALPDPRQFSNNLEEMETVRQLFESSQTILTTEFGTHIHPEIADLLVTKAEFEFQFGSHSKSLDYFKEALEIVSKVYDENHFKYQQIYDRIRYF</sequence>
<dbReference type="Gene3D" id="3.40.50.10190">
    <property type="entry name" value="BRCT domain"/>
    <property type="match status" value="1"/>
</dbReference>
<evidence type="ECO:0000256" key="2">
    <source>
        <dbReference type="PROSITE-ProRule" id="PRU00339"/>
    </source>
</evidence>
<protein>
    <recommendedName>
        <fullName evidence="4">BRCT domain-containing protein</fullName>
    </recommendedName>
</protein>
<dbReference type="InterPro" id="IPR036420">
    <property type="entry name" value="BRCT_dom_sf"/>
</dbReference>
<dbReference type="PROSITE" id="PS50005">
    <property type="entry name" value="TPR"/>
    <property type="match status" value="6"/>
</dbReference>
<dbReference type="eggNOG" id="KOG3602">
    <property type="taxonomic scope" value="Eukaryota"/>
</dbReference>
<dbReference type="SMART" id="SM00028">
    <property type="entry name" value="TPR"/>
    <property type="match status" value="11"/>
</dbReference>
<dbReference type="SMART" id="SM00292">
    <property type="entry name" value="BRCT"/>
    <property type="match status" value="1"/>
</dbReference>
<feature type="repeat" description="TPR" evidence="2">
    <location>
        <begin position="1381"/>
        <end position="1414"/>
    </location>
</feature>
<gene>
    <name evidence="5" type="ORF">DICPUDRAFT_96494</name>
</gene>
<dbReference type="InterPro" id="IPR027417">
    <property type="entry name" value="P-loop_NTPase"/>
</dbReference>
<feature type="domain" description="BRCT" evidence="4">
    <location>
        <begin position="17"/>
        <end position="102"/>
    </location>
</feature>
<feature type="compositionally biased region" description="Low complexity" evidence="3">
    <location>
        <begin position="121"/>
        <end position="139"/>
    </location>
</feature>